<evidence type="ECO:0000313" key="7">
    <source>
        <dbReference type="Proteomes" id="UP001108089"/>
    </source>
</evidence>
<evidence type="ECO:0000259" key="5">
    <source>
        <dbReference type="SMART" id="SM00479"/>
    </source>
</evidence>
<dbReference type="Gene3D" id="3.30.420.10">
    <property type="entry name" value="Ribonuclease H-like superfamily/Ribonuclease H"/>
    <property type="match status" value="1"/>
</dbReference>
<dbReference type="NCBIfam" id="TIGR00573">
    <property type="entry name" value="dnaq"/>
    <property type="match status" value="1"/>
</dbReference>
<dbReference type="SMART" id="SM00479">
    <property type="entry name" value="EXOIII"/>
    <property type="match status" value="1"/>
</dbReference>
<name>A0ABS9DF79_9ACTN</name>
<feature type="region of interest" description="Disordered" evidence="4">
    <location>
        <begin position="1"/>
        <end position="68"/>
    </location>
</feature>
<keyword evidence="7" id="KW-1185">Reference proteome</keyword>
<dbReference type="InterPro" id="IPR036397">
    <property type="entry name" value="RNaseH_sf"/>
</dbReference>
<comment type="caution">
    <text evidence="6">The sequence shown here is derived from an EMBL/GenBank/DDBJ whole genome shotgun (WGS) entry which is preliminary data.</text>
</comment>
<dbReference type="InterPro" id="IPR012337">
    <property type="entry name" value="RNaseH-like_sf"/>
</dbReference>
<dbReference type="SUPFAM" id="SSF53098">
    <property type="entry name" value="Ribonuclease H-like"/>
    <property type="match status" value="1"/>
</dbReference>
<dbReference type="Proteomes" id="UP001108089">
    <property type="component" value="Unassembled WGS sequence"/>
</dbReference>
<dbReference type="InterPro" id="IPR006054">
    <property type="entry name" value="DnaQ"/>
</dbReference>
<dbReference type="EMBL" id="JAKGCU010000001">
    <property type="protein sequence ID" value="MCF3936959.1"/>
    <property type="molecule type" value="Genomic_DNA"/>
</dbReference>
<evidence type="ECO:0000256" key="1">
    <source>
        <dbReference type="ARBA" id="ARBA00022722"/>
    </source>
</evidence>
<evidence type="ECO:0000256" key="3">
    <source>
        <dbReference type="ARBA" id="ARBA00022839"/>
    </source>
</evidence>
<dbReference type="InterPro" id="IPR013520">
    <property type="entry name" value="Ribonucl_H"/>
</dbReference>
<dbReference type="Pfam" id="PF00929">
    <property type="entry name" value="RNase_T"/>
    <property type="match status" value="1"/>
</dbReference>
<dbReference type="CDD" id="cd06127">
    <property type="entry name" value="DEDDh"/>
    <property type="match status" value="1"/>
</dbReference>
<evidence type="ECO:0000256" key="4">
    <source>
        <dbReference type="SAM" id="MobiDB-lite"/>
    </source>
</evidence>
<keyword evidence="3" id="KW-0269">Exonuclease</keyword>
<reference evidence="6" key="1">
    <citation type="submission" date="2022-01" db="EMBL/GenBank/DDBJ databases">
        <title>Gordonia xiamenensis sp. nov., isolated from surface seawater in Xiamen.</title>
        <authorList>
            <person name="He Y.F."/>
        </authorList>
    </citation>
    <scope>NUCLEOTIDE SEQUENCE</scope>
    <source>
        <strain evidence="6">GW1C4-4</strain>
    </source>
</reference>
<gene>
    <name evidence="6" type="ORF">L1892_01000</name>
</gene>
<protein>
    <submittedName>
        <fullName evidence="6">3'-5' exoribonuclease</fullName>
    </submittedName>
</protein>
<evidence type="ECO:0000313" key="6">
    <source>
        <dbReference type="EMBL" id="MCF3936959.1"/>
    </source>
</evidence>
<proteinExistence type="predicted"/>
<sequence>MAASGQPVHPAEQRHPVNPTPVGPSTPMPARDLPTDPGLTSPTDESDRIPSGGLATPEQTRITAQDQPDASTLAGLIGTGSTVAVIDVETTGLRHSDRIVEIAIVTVDHTGVICDEFETLVNPQRDAGPVWIHGLTASMLVDAPNFADIAGAVATRLDGAVVVAHNISFDTRMVGYELTRAGIDIDWGSGLDTLSVTRRKLAAACAAHNIALDNAHRAIADARATAELTLRVADQFPAAGTPARTGVREAAPTRMQVRDKASAVYEPSPYLVELARDIRPASDVASYVVLLDQALADLKLTDDERAELRELAGELGLTDRDIERAPRVPHVARRHRPRRRCRD</sequence>
<keyword evidence="1" id="KW-0540">Nuclease</keyword>
<feature type="compositionally biased region" description="Pro residues" evidence="4">
    <location>
        <begin position="18"/>
        <end position="27"/>
    </location>
</feature>
<evidence type="ECO:0000256" key="2">
    <source>
        <dbReference type="ARBA" id="ARBA00022801"/>
    </source>
</evidence>
<dbReference type="PANTHER" id="PTHR30231">
    <property type="entry name" value="DNA POLYMERASE III SUBUNIT EPSILON"/>
    <property type="match status" value="1"/>
</dbReference>
<organism evidence="6 7">
    <name type="scientific">Gordonia tangerina</name>
    <dbReference type="NCBI Taxonomy" id="2911060"/>
    <lineage>
        <taxon>Bacteria</taxon>
        <taxon>Bacillati</taxon>
        <taxon>Actinomycetota</taxon>
        <taxon>Actinomycetes</taxon>
        <taxon>Mycobacteriales</taxon>
        <taxon>Gordoniaceae</taxon>
        <taxon>Gordonia</taxon>
    </lineage>
</organism>
<dbReference type="PANTHER" id="PTHR30231:SF4">
    <property type="entry name" value="PROTEIN NEN2"/>
    <property type="match status" value="1"/>
</dbReference>
<feature type="domain" description="Exonuclease" evidence="5">
    <location>
        <begin position="82"/>
        <end position="238"/>
    </location>
</feature>
<feature type="compositionally biased region" description="Polar residues" evidence="4">
    <location>
        <begin position="57"/>
        <end position="68"/>
    </location>
</feature>
<keyword evidence="2" id="KW-0378">Hydrolase</keyword>
<accession>A0ABS9DF79</accession>